<dbReference type="EMBL" id="JBBBZM010000167">
    <property type="protein sequence ID" value="KAL0632460.1"/>
    <property type="molecule type" value="Genomic_DNA"/>
</dbReference>
<comment type="caution">
    <text evidence="2">The sequence shown here is derived from an EMBL/GenBank/DDBJ whole genome shotgun (WGS) entry which is preliminary data.</text>
</comment>
<feature type="compositionally biased region" description="Basic and acidic residues" evidence="1">
    <location>
        <begin position="39"/>
        <end position="60"/>
    </location>
</feature>
<evidence type="ECO:0000256" key="1">
    <source>
        <dbReference type="SAM" id="MobiDB-lite"/>
    </source>
</evidence>
<name>A0ABR3G934_9PEZI</name>
<sequence>MSSQTDNKSTTPKRSEAPATLSDFIADGKNPDYKSQVAKPERFNEKSADQNDEGCKDLFDHSSPPTQGRGREGMIANNETRDFR</sequence>
<feature type="compositionally biased region" description="Polar residues" evidence="1">
    <location>
        <begin position="1"/>
        <end position="12"/>
    </location>
</feature>
<evidence type="ECO:0000313" key="2">
    <source>
        <dbReference type="EMBL" id="KAL0632460.1"/>
    </source>
</evidence>
<protein>
    <submittedName>
        <fullName evidence="2">Uncharacterized protein</fullName>
    </submittedName>
</protein>
<dbReference type="Proteomes" id="UP001447188">
    <property type="component" value="Unassembled WGS sequence"/>
</dbReference>
<keyword evidence="3" id="KW-1185">Reference proteome</keyword>
<organism evidence="2 3">
    <name type="scientific">Discina gigas</name>
    <dbReference type="NCBI Taxonomy" id="1032678"/>
    <lineage>
        <taxon>Eukaryota</taxon>
        <taxon>Fungi</taxon>
        <taxon>Dikarya</taxon>
        <taxon>Ascomycota</taxon>
        <taxon>Pezizomycotina</taxon>
        <taxon>Pezizomycetes</taxon>
        <taxon>Pezizales</taxon>
        <taxon>Discinaceae</taxon>
        <taxon>Discina</taxon>
    </lineage>
</organism>
<reference evidence="2 3" key="1">
    <citation type="submission" date="2024-02" db="EMBL/GenBank/DDBJ databases">
        <title>Discinaceae phylogenomics.</title>
        <authorList>
            <person name="Dirks A.C."/>
            <person name="James T.Y."/>
        </authorList>
    </citation>
    <scope>NUCLEOTIDE SEQUENCE [LARGE SCALE GENOMIC DNA]</scope>
    <source>
        <strain evidence="2 3">ACD0624</strain>
    </source>
</reference>
<evidence type="ECO:0000313" key="3">
    <source>
        <dbReference type="Proteomes" id="UP001447188"/>
    </source>
</evidence>
<proteinExistence type="predicted"/>
<feature type="region of interest" description="Disordered" evidence="1">
    <location>
        <begin position="1"/>
        <end position="84"/>
    </location>
</feature>
<accession>A0ABR3G934</accession>
<gene>
    <name evidence="2" type="ORF">Q9L58_008644</name>
</gene>